<feature type="transmembrane region" description="Helical" evidence="1">
    <location>
        <begin position="97"/>
        <end position="120"/>
    </location>
</feature>
<feature type="transmembrane region" description="Helical" evidence="1">
    <location>
        <begin position="12"/>
        <end position="35"/>
    </location>
</feature>
<accession>A0A6N4TDP9</accession>
<dbReference type="AlphaFoldDB" id="A0A6N4TDP9"/>
<dbReference type="KEGG" id="aarg:Aargi30884_01790"/>
<feature type="transmembrane region" description="Helical" evidence="1">
    <location>
        <begin position="132"/>
        <end position="151"/>
    </location>
</feature>
<keyword evidence="1" id="KW-0812">Transmembrane</keyword>
<dbReference type="InterPro" id="IPR046108">
    <property type="entry name" value="TrbL_5"/>
</dbReference>
<sequence length="241" mass="26833">MSSVGFSNDVVVAIMSGFKIIGFPLVGIAILSLCLKQYVNIMDGQQINIGNTLQRIIFGVVIYNFGVTIMQYLYIYLIDFGEKVIGAISGVDVEFDLSMFNFEAFSYGFALILLIVSLFYMLKNIFDLVERFWLYFVTLMLLYLYLPGYIAGNDESLVMWFKQCIAIVMTQVFQTTILALGMSMFIAGGSFADFLLCIGAIIGASKIDQVLDKFGYSAGGKMGNIARNGMSMAFYARSIFK</sequence>
<gene>
    <name evidence="2" type="ORF">Aargi30884_01790</name>
</gene>
<evidence type="ECO:0000313" key="3">
    <source>
        <dbReference type="Proteomes" id="UP000464754"/>
    </source>
</evidence>
<keyword evidence="1" id="KW-1133">Transmembrane helix</keyword>
<feature type="transmembrane region" description="Helical" evidence="1">
    <location>
        <begin position="177"/>
        <end position="204"/>
    </location>
</feature>
<name>A0A6N4TDP9_9FIRM</name>
<proteinExistence type="predicted"/>
<organism evidence="2 3">
    <name type="scientific">Amedibacterium intestinale</name>
    <dbReference type="NCBI Taxonomy" id="2583452"/>
    <lineage>
        <taxon>Bacteria</taxon>
        <taxon>Bacillati</taxon>
        <taxon>Bacillota</taxon>
        <taxon>Erysipelotrichia</taxon>
        <taxon>Erysipelotrichales</taxon>
        <taxon>Erysipelotrichaceae</taxon>
        <taxon>Amedibacterium</taxon>
    </lineage>
</organism>
<feature type="transmembrane region" description="Helical" evidence="1">
    <location>
        <begin position="56"/>
        <end position="77"/>
    </location>
</feature>
<protein>
    <recommendedName>
        <fullName evidence="4">Conjugal transfer protein TrbL</fullName>
    </recommendedName>
</protein>
<evidence type="ECO:0008006" key="4">
    <source>
        <dbReference type="Google" id="ProtNLM"/>
    </source>
</evidence>
<evidence type="ECO:0000256" key="1">
    <source>
        <dbReference type="SAM" id="Phobius"/>
    </source>
</evidence>
<dbReference type="Pfam" id="PF19511">
    <property type="entry name" value="TrbL_5"/>
    <property type="match status" value="1"/>
</dbReference>
<dbReference type="EMBL" id="AP019695">
    <property type="protein sequence ID" value="BBK21276.1"/>
    <property type="molecule type" value="Genomic_DNA"/>
</dbReference>
<dbReference type="Proteomes" id="UP000464754">
    <property type="component" value="Chromosome"/>
</dbReference>
<keyword evidence="3" id="KW-1185">Reference proteome</keyword>
<keyword evidence="1" id="KW-0472">Membrane</keyword>
<reference evidence="3" key="1">
    <citation type="submission" date="2019-05" db="EMBL/GenBank/DDBJ databases">
        <title>Complete genome sequencing of Absiella argi strain JCM 30884.</title>
        <authorList>
            <person name="Sakamoto M."/>
            <person name="Murakami T."/>
            <person name="Mori H."/>
        </authorList>
    </citation>
    <scope>NUCLEOTIDE SEQUENCE [LARGE SCALE GENOMIC DNA]</scope>
    <source>
        <strain evidence="3">JCM 30884</strain>
    </source>
</reference>
<evidence type="ECO:0000313" key="2">
    <source>
        <dbReference type="EMBL" id="BBK21276.1"/>
    </source>
</evidence>